<protein>
    <submittedName>
        <fullName evidence="3">ABC transporter substrate-binding protein</fullName>
    </submittedName>
</protein>
<sequence>MKHTRTLRLAAAVVATLVGLTACAGEQPSDDATAQSGELKLGVVNPNTSFAPWEAAWAMESPYLQAVYDTLLRAEPDGTIVAGLADKWEWDQSKTKLTLTLRDGVTFSDGAPVTAEVAAESLKRFRDGTAANASYLTSVADAEAVDEKTLLVSLKSPDPSLLTSLSQNAGLVGSPAMWEDPDASNNPIGSGPYVLDKEETIVGSTYVFDAKEGYWDPESVHYDKITMNLYSDATALMNAIKGGQVDATASQTPTQIPEAEAAGFKSQLTEATWAGFVLADREGKLNPALKDVRVRQAINYALDREGLVKGLAAGYGSPTAQTFDKSSDAYLPELDDAYPYDIEKAKKLLAEAGYASGLDLVMPSNNFVPESEFAVYKEQLGKAGINVTWETTGDDLFGKMLGGTWAAFPMVLETPKSGWAGIQFALAPWAPFNVFKGTDPKVMEYMTTLGTAEGEEAQKASQDLNRYVVEQALFAPAYRAQSAFFTKPGISVELQSDNGMPYLWNIKPES</sequence>
<reference evidence="3" key="1">
    <citation type="submission" date="2023-06" db="EMBL/GenBank/DDBJ databases">
        <title>MT1 and MT2 Draft Genomes of Novel Species.</title>
        <authorList>
            <person name="Venkateswaran K."/>
        </authorList>
    </citation>
    <scope>NUCLEOTIDE SEQUENCE</scope>
    <source>
        <strain evidence="3">IIF3SC-B10</strain>
    </source>
</reference>
<feature type="domain" description="Solute-binding protein family 5" evidence="2">
    <location>
        <begin position="80"/>
        <end position="395"/>
    </location>
</feature>
<name>A0ABT8JYA1_9MICC</name>
<feature type="signal peptide" evidence="1">
    <location>
        <begin position="1"/>
        <end position="24"/>
    </location>
</feature>
<dbReference type="Gene3D" id="3.40.190.10">
    <property type="entry name" value="Periplasmic binding protein-like II"/>
    <property type="match status" value="1"/>
</dbReference>
<proteinExistence type="predicted"/>
<feature type="chain" id="PRO_5047256881" evidence="1">
    <location>
        <begin position="25"/>
        <end position="510"/>
    </location>
</feature>
<organism evidence="3 4">
    <name type="scientific">Arthrobacter burdickii</name>
    <dbReference type="NCBI Taxonomy" id="3035920"/>
    <lineage>
        <taxon>Bacteria</taxon>
        <taxon>Bacillati</taxon>
        <taxon>Actinomycetota</taxon>
        <taxon>Actinomycetes</taxon>
        <taxon>Micrococcales</taxon>
        <taxon>Micrococcaceae</taxon>
        <taxon>Arthrobacter</taxon>
    </lineage>
</organism>
<dbReference type="Proteomes" id="UP001174209">
    <property type="component" value="Unassembled WGS sequence"/>
</dbReference>
<dbReference type="InterPro" id="IPR000914">
    <property type="entry name" value="SBP_5_dom"/>
</dbReference>
<dbReference type="PANTHER" id="PTHR30290">
    <property type="entry name" value="PERIPLASMIC BINDING COMPONENT OF ABC TRANSPORTER"/>
    <property type="match status" value="1"/>
</dbReference>
<comment type="caution">
    <text evidence="3">The sequence shown here is derived from an EMBL/GenBank/DDBJ whole genome shotgun (WGS) entry which is preliminary data.</text>
</comment>
<dbReference type="Pfam" id="PF00496">
    <property type="entry name" value="SBP_bac_5"/>
    <property type="match status" value="1"/>
</dbReference>
<dbReference type="Gene3D" id="3.10.105.10">
    <property type="entry name" value="Dipeptide-binding Protein, Domain 3"/>
    <property type="match status" value="1"/>
</dbReference>
<dbReference type="SUPFAM" id="SSF53850">
    <property type="entry name" value="Periplasmic binding protein-like II"/>
    <property type="match status" value="1"/>
</dbReference>
<accession>A0ABT8JYA1</accession>
<dbReference type="EMBL" id="JAROCG010000001">
    <property type="protein sequence ID" value="MDN4610149.1"/>
    <property type="molecule type" value="Genomic_DNA"/>
</dbReference>
<evidence type="ECO:0000256" key="1">
    <source>
        <dbReference type="SAM" id="SignalP"/>
    </source>
</evidence>
<gene>
    <name evidence="3" type="ORF">P5G52_04635</name>
</gene>
<evidence type="ECO:0000313" key="3">
    <source>
        <dbReference type="EMBL" id="MDN4610149.1"/>
    </source>
</evidence>
<dbReference type="PROSITE" id="PS51257">
    <property type="entry name" value="PROKAR_LIPOPROTEIN"/>
    <property type="match status" value="1"/>
</dbReference>
<evidence type="ECO:0000259" key="2">
    <source>
        <dbReference type="Pfam" id="PF00496"/>
    </source>
</evidence>
<keyword evidence="4" id="KW-1185">Reference proteome</keyword>
<dbReference type="RefSeq" id="WP_301225106.1">
    <property type="nucleotide sequence ID" value="NZ_JAROCG010000001.1"/>
</dbReference>
<keyword evidence="1" id="KW-0732">Signal</keyword>
<dbReference type="InterPro" id="IPR039424">
    <property type="entry name" value="SBP_5"/>
</dbReference>
<evidence type="ECO:0000313" key="4">
    <source>
        <dbReference type="Proteomes" id="UP001174209"/>
    </source>
</evidence>